<evidence type="ECO:0000256" key="7">
    <source>
        <dbReference type="SAM" id="MobiDB-lite"/>
    </source>
</evidence>
<feature type="compositionally biased region" description="Polar residues" evidence="7">
    <location>
        <begin position="231"/>
        <end position="243"/>
    </location>
</feature>
<feature type="compositionally biased region" description="Polar residues" evidence="7">
    <location>
        <begin position="115"/>
        <end position="127"/>
    </location>
</feature>
<sequence length="657" mass="72560">MADNVDYLQPSFEPSSVTIPVLRNILMSNDIHYPASAKKADLVDIFNQRLRPKTRKLLAAREHVRRTSAGITNMPSSQDSSTVSADEDDERSSTRPSDTPRQRNSSRHTPLELQPTESASRSTSTAQAVKRPPNKPSRHSTANPEPELPRPAARKSRKSELTPIIKQEHLSLPDSTKAFKSRGAFSDDNPFQSGSSPMEAELHRRQSVGSAPERRKSSSNKPNAGEKRASRSTNEADSATVPASLTYEMAEAAPKKSRVKTEATSDIEVGEEFTPEEQLEMSSEQTASSPRVPSSSNKVQRQKTKTVSKSIPWMAMGLFMFGYATWYRQEQLAVGYCGIGRPPDAITAIEVPGWASSLVPVCQACPSHATCYEGMRTICDHDYVLQTHPLSLGGLIPLPPTCAPDGEKARKVRAVADRAVEELRERKAEAECGTLKDKKGMLAPAEISEQKLKATVGEKRRRGMTAMEFEDLWKGALGDIVSREEIVRSTDHWILQTRADAARVPALVGTTLDRLATQAALYSRGDASESWVSVGQLRDDVLREEFSDRRRESMWTRVRAVVEKNANVRASSRELRGGDVSRVWEWIGSLGLLDDPGFSGRRSGGKTVSWEDMVDRGGDEGETSRASRTGPVNKAMPDSTMPTEVETRKWDEGRPIY</sequence>
<feature type="domain" description="Man1/Src1-like C-terminal" evidence="8">
    <location>
        <begin position="318"/>
        <end position="491"/>
    </location>
</feature>
<keyword evidence="3" id="KW-0812">Transmembrane</keyword>
<keyword evidence="4" id="KW-1133">Transmembrane helix</keyword>
<dbReference type="GO" id="GO:0071763">
    <property type="term" value="P:nuclear membrane organization"/>
    <property type="evidence" value="ECO:0007669"/>
    <property type="project" value="TreeGrafter"/>
</dbReference>
<dbReference type="InterPro" id="IPR044780">
    <property type="entry name" value="Heh2/Src1"/>
</dbReference>
<name>A0AA43QNR5_9LECA</name>
<evidence type="ECO:0000256" key="5">
    <source>
        <dbReference type="ARBA" id="ARBA00023136"/>
    </source>
</evidence>
<proteinExistence type="predicted"/>
<protein>
    <submittedName>
        <fullName evidence="10">Inner nuclear membrane protein enriched at telomere/subtelomere region</fullName>
    </submittedName>
</protein>
<dbReference type="GO" id="GO:0005783">
    <property type="term" value="C:endoplasmic reticulum"/>
    <property type="evidence" value="ECO:0007669"/>
    <property type="project" value="TreeGrafter"/>
</dbReference>
<dbReference type="InterPro" id="IPR041885">
    <property type="entry name" value="MAN1_winged_helix_dom"/>
</dbReference>
<evidence type="ECO:0000313" key="11">
    <source>
        <dbReference type="Proteomes" id="UP001161017"/>
    </source>
</evidence>
<dbReference type="Gene3D" id="1.10.10.1180">
    <property type="entry name" value="MAN1, winged-helix domain"/>
    <property type="match status" value="1"/>
</dbReference>
<keyword evidence="6" id="KW-0539">Nucleus</keyword>
<comment type="subcellular location">
    <subcellularLocation>
        <location evidence="1">Nucleus inner membrane</location>
    </subcellularLocation>
</comment>
<dbReference type="InterPro" id="IPR025856">
    <property type="entry name" value="HeH/LEM_domain"/>
</dbReference>
<keyword evidence="2" id="KW-0597">Phosphoprotein</keyword>
<feature type="compositionally biased region" description="Polar residues" evidence="7">
    <location>
        <begin position="94"/>
        <end position="103"/>
    </location>
</feature>
<keyword evidence="11" id="KW-1185">Reference proteome</keyword>
<comment type="caution">
    <text evidence="10">The sequence shown here is derived from an EMBL/GenBank/DDBJ whole genome shotgun (WGS) entry which is preliminary data.</text>
</comment>
<feature type="compositionally biased region" description="Basic and acidic residues" evidence="7">
    <location>
        <begin position="613"/>
        <end position="625"/>
    </location>
</feature>
<dbReference type="InterPro" id="IPR018996">
    <property type="entry name" value="Man1/Src1-like_C"/>
</dbReference>
<feature type="domain" description="Man1/Src1-like C-terminal" evidence="8">
    <location>
        <begin position="493"/>
        <end position="589"/>
    </location>
</feature>
<dbReference type="EMBL" id="JAPUFD010000010">
    <property type="protein sequence ID" value="MDI1489835.1"/>
    <property type="molecule type" value="Genomic_DNA"/>
</dbReference>
<evidence type="ECO:0000256" key="2">
    <source>
        <dbReference type="ARBA" id="ARBA00022553"/>
    </source>
</evidence>
<dbReference type="Proteomes" id="UP001161017">
    <property type="component" value="Unassembled WGS sequence"/>
</dbReference>
<feature type="region of interest" description="Disordered" evidence="7">
    <location>
        <begin position="60"/>
        <end position="305"/>
    </location>
</feature>
<accession>A0AA43QNR5</accession>
<reference evidence="10" key="1">
    <citation type="journal article" date="2023" name="Genome Biol. Evol.">
        <title>First Whole Genome Sequence and Flow Cytometry Genome Size Data for the Lichen-Forming Fungus Ramalina farinacea (Ascomycota).</title>
        <authorList>
            <person name="Llewellyn T."/>
            <person name="Mian S."/>
            <person name="Hill R."/>
            <person name="Leitch I.J."/>
            <person name="Gaya E."/>
        </authorList>
    </citation>
    <scope>NUCLEOTIDE SEQUENCE</scope>
    <source>
        <strain evidence="10">LIQ254RAFAR</strain>
    </source>
</reference>
<dbReference type="GO" id="GO:0034399">
    <property type="term" value="C:nuclear periphery"/>
    <property type="evidence" value="ECO:0007669"/>
    <property type="project" value="TreeGrafter"/>
</dbReference>
<feature type="compositionally biased region" description="Basic and acidic residues" evidence="7">
    <location>
        <begin position="645"/>
        <end position="657"/>
    </location>
</feature>
<evidence type="ECO:0000259" key="9">
    <source>
        <dbReference type="Pfam" id="PF12949"/>
    </source>
</evidence>
<dbReference type="PANTHER" id="PTHR47808:SF2">
    <property type="entry name" value="LEM DOMAIN-CONTAINING PROTEIN 2"/>
    <property type="match status" value="1"/>
</dbReference>
<dbReference type="Pfam" id="PF12949">
    <property type="entry name" value="HeH"/>
    <property type="match status" value="1"/>
</dbReference>
<evidence type="ECO:0000256" key="4">
    <source>
        <dbReference type="ARBA" id="ARBA00022989"/>
    </source>
</evidence>
<feature type="compositionally biased region" description="Acidic residues" evidence="7">
    <location>
        <begin position="268"/>
        <end position="279"/>
    </location>
</feature>
<feature type="compositionally biased region" description="Polar residues" evidence="7">
    <location>
        <begin position="280"/>
        <end position="299"/>
    </location>
</feature>
<dbReference type="PANTHER" id="PTHR47808">
    <property type="entry name" value="INNER NUCLEAR MEMBRANE PROTEIN HEH2-RELATED"/>
    <property type="match status" value="1"/>
</dbReference>
<evidence type="ECO:0000256" key="1">
    <source>
        <dbReference type="ARBA" id="ARBA00004540"/>
    </source>
</evidence>
<dbReference type="Pfam" id="PF09402">
    <property type="entry name" value="MSC"/>
    <property type="match status" value="2"/>
</dbReference>
<evidence type="ECO:0000256" key="6">
    <source>
        <dbReference type="ARBA" id="ARBA00023242"/>
    </source>
</evidence>
<organism evidence="10 11">
    <name type="scientific">Ramalina farinacea</name>
    <dbReference type="NCBI Taxonomy" id="258253"/>
    <lineage>
        <taxon>Eukaryota</taxon>
        <taxon>Fungi</taxon>
        <taxon>Dikarya</taxon>
        <taxon>Ascomycota</taxon>
        <taxon>Pezizomycotina</taxon>
        <taxon>Lecanoromycetes</taxon>
        <taxon>OSLEUM clade</taxon>
        <taxon>Lecanoromycetidae</taxon>
        <taxon>Lecanorales</taxon>
        <taxon>Lecanorineae</taxon>
        <taxon>Ramalinaceae</taxon>
        <taxon>Ramalina</taxon>
    </lineage>
</organism>
<evidence type="ECO:0000256" key="3">
    <source>
        <dbReference type="ARBA" id="ARBA00022692"/>
    </source>
</evidence>
<evidence type="ECO:0000259" key="8">
    <source>
        <dbReference type="Pfam" id="PF09402"/>
    </source>
</evidence>
<feature type="domain" description="HeH/LEM" evidence="9">
    <location>
        <begin position="14"/>
        <end position="48"/>
    </location>
</feature>
<dbReference type="GO" id="GO:0005637">
    <property type="term" value="C:nuclear inner membrane"/>
    <property type="evidence" value="ECO:0007669"/>
    <property type="project" value="UniProtKB-SubCell"/>
</dbReference>
<dbReference type="AlphaFoldDB" id="A0AA43QNR5"/>
<keyword evidence="5" id="KW-0472">Membrane</keyword>
<gene>
    <name evidence="10" type="primary">SRC1_1</name>
    <name evidence="10" type="ORF">OHK93_001033</name>
</gene>
<dbReference type="CDD" id="cd12935">
    <property type="entry name" value="LEM_like"/>
    <property type="match status" value="1"/>
</dbReference>
<dbReference type="GO" id="GO:0003682">
    <property type="term" value="F:chromatin binding"/>
    <property type="evidence" value="ECO:0007669"/>
    <property type="project" value="InterPro"/>
</dbReference>
<feature type="compositionally biased region" description="Polar residues" evidence="7">
    <location>
        <begin position="69"/>
        <end position="84"/>
    </location>
</feature>
<evidence type="ECO:0000313" key="10">
    <source>
        <dbReference type="EMBL" id="MDI1489835.1"/>
    </source>
</evidence>
<feature type="region of interest" description="Disordered" evidence="7">
    <location>
        <begin position="601"/>
        <end position="657"/>
    </location>
</feature>